<evidence type="ECO:0000313" key="2">
    <source>
        <dbReference type="Proteomes" id="UP000245916"/>
    </source>
</evidence>
<sequence>MGVYTSITKAPWRVEAPLQPIGGESLDGFIARVAAASWIDNALTITNLAGVTYGHKPTLATHGWDGLPILADCLQVDVEELRCRSYPAIEGTDRRQFFGVEVERRDIETRVRRFAPASLALSPHHRAMWQLRPFPFCSETWQYLVDQCPRCGAVQRWYHANGIDRCDQCVEELSLAPAETVPDEERPALRFAIGLVHADPALRQRSLFELPAELQALGPAAAFELLVRLTTLVDGEMAKNRVGTFSTWSLPAARITSAIARAWPLLAGWPGAVTEFMGERIQTAPTRHVDGNEGLSVRFLKLPRVPGLRQDVADAIARLRLSVQLDGPEQCLFKERTMGIKEVAAALGRGTKETAEIRRQGGLKTIFAIKEKRPVALFDAAEVRSISSFIKERLGFAAASWRIGISYHGVEQLVTMRLLATTEDRYCQVRYGSRQTTETAMDDFRCRLQRASEDIPCTAPITLRKAALAIGGRLKPWGPIFHALLTGGIPFQLNDEDGPLTERIIVDRSAISQLIALEFAASDYPESTFEYSMTRFDAGETLNVGPKAYTPVINAIIGRSAEAKFVRVHDVLQLATTHISAPEIGARLGISSRSAFNLASRIGVTFLGEAGWCRRDAEKLIFADAA</sequence>
<accession>A0A2U2J102</accession>
<keyword evidence="2" id="KW-1185">Reference proteome</keyword>
<dbReference type="RefSeq" id="WP_109270137.1">
    <property type="nucleotide sequence ID" value="NZ_QFFF01000001.1"/>
</dbReference>
<proteinExistence type="predicted"/>
<reference evidence="1 2" key="1">
    <citation type="submission" date="2018-05" db="EMBL/GenBank/DDBJ databases">
        <title>Genome of Sphingosinicella humi QZX222.</title>
        <authorList>
            <person name="Qiao Z."/>
            <person name="Wang G."/>
        </authorList>
    </citation>
    <scope>NUCLEOTIDE SEQUENCE [LARGE SCALE GENOMIC DNA]</scope>
    <source>
        <strain evidence="1 2">QZX222</strain>
    </source>
</reference>
<protein>
    <recommendedName>
        <fullName evidence="3">TniQ family protein</fullName>
    </recommendedName>
</protein>
<dbReference type="EMBL" id="QFFF01000001">
    <property type="protein sequence ID" value="PWG01997.1"/>
    <property type="molecule type" value="Genomic_DNA"/>
</dbReference>
<dbReference type="AlphaFoldDB" id="A0A2U2J102"/>
<dbReference type="OrthoDB" id="7188852at2"/>
<organism evidence="1 2">
    <name type="scientific">Allosphingosinicella humi</name>
    <dbReference type="NCBI Taxonomy" id="2068657"/>
    <lineage>
        <taxon>Bacteria</taxon>
        <taxon>Pseudomonadati</taxon>
        <taxon>Pseudomonadota</taxon>
        <taxon>Alphaproteobacteria</taxon>
        <taxon>Sphingomonadales</taxon>
        <taxon>Sphingomonadaceae</taxon>
        <taxon>Allosphingosinicella</taxon>
    </lineage>
</organism>
<evidence type="ECO:0000313" key="1">
    <source>
        <dbReference type="EMBL" id="PWG01997.1"/>
    </source>
</evidence>
<evidence type="ECO:0008006" key="3">
    <source>
        <dbReference type="Google" id="ProtNLM"/>
    </source>
</evidence>
<comment type="caution">
    <text evidence="1">The sequence shown here is derived from an EMBL/GenBank/DDBJ whole genome shotgun (WGS) entry which is preliminary data.</text>
</comment>
<name>A0A2U2J102_9SPHN</name>
<gene>
    <name evidence="1" type="ORF">DF286_03285</name>
</gene>
<dbReference type="Proteomes" id="UP000245916">
    <property type="component" value="Unassembled WGS sequence"/>
</dbReference>